<dbReference type="Pfam" id="PF19583">
    <property type="entry name" value="ODP"/>
    <property type="match status" value="1"/>
</dbReference>
<dbReference type="PROSITE" id="PS00201">
    <property type="entry name" value="FLAVODOXIN"/>
    <property type="match status" value="1"/>
</dbReference>
<dbReference type="GO" id="GO:0046872">
    <property type="term" value="F:metal ion binding"/>
    <property type="evidence" value="ECO:0007669"/>
    <property type="project" value="InterPro"/>
</dbReference>
<dbReference type="InterPro" id="IPR008254">
    <property type="entry name" value="Flavodoxin/NO_synth"/>
</dbReference>
<proteinExistence type="inferred from homology"/>
<dbReference type="Gene3D" id="3.40.50.360">
    <property type="match status" value="1"/>
</dbReference>
<dbReference type="GO" id="GO:0010181">
    <property type="term" value="F:FMN binding"/>
    <property type="evidence" value="ECO:0007669"/>
    <property type="project" value="InterPro"/>
</dbReference>
<dbReference type="STRING" id="1120989.SAMN02745227_00513"/>
<dbReference type="SUPFAM" id="SSF56281">
    <property type="entry name" value="Metallo-hydrolase/oxidoreductase"/>
    <property type="match status" value="1"/>
</dbReference>
<dbReference type="InterPro" id="IPR016440">
    <property type="entry name" value="Rubredoxin-O_OxRdtase"/>
</dbReference>
<dbReference type="InterPro" id="IPR001279">
    <property type="entry name" value="Metallo-B-lactamas"/>
</dbReference>
<dbReference type="EMBL" id="FRAI01000005">
    <property type="protein sequence ID" value="SHJ70686.1"/>
    <property type="molecule type" value="Genomic_DNA"/>
</dbReference>
<dbReference type="Proteomes" id="UP000243547">
    <property type="component" value="Unassembled WGS sequence"/>
</dbReference>
<dbReference type="Gene3D" id="3.60.15.10">
    <property type="entry name" value="Ribonuclease Z/Hydroxyacylglutathione hydrolase-like"/>
    <property type="match status" value="1"/>
</dbReference>
<dbReference type="PANTHER" id="PTHR43717">
    <property type="entry name" value="ANAEROBIC NITRIC OXIDE REDUCTASE FLAVORUBREDOXIN"/>
    <property type="match status" value="1"/>
</dbReference>
<accession>A0A1M6LHM8</accession>
<dbReference type="AlphaFoldDB" id="A0A1M6LHM8"/>
<feature type="domain" description="Flavodoxin-like" evidence="2">
    <location>
        <begin position="252"/>
        <end position="391"/>
    </location>
</feature>
<evidence type="ECO:0000259" key="2">
    <source>
        <dbReference type="PROSITE" id="PS50902"/>
    </source>
</evidence>
<dbReference type="PANTHER" id="PTHR43717:SF1">
    <property type="entry name" value="ANAEROBIC NITRIC OXIDE REDUCTASE FLAVORUBREDOXIN"/>
    <property type="match status" value="1"/>
</dbReference>
<dbReference type="SUPFAM" id="SSF52218">
    <property type="entry name" value="Flavoproteins"/>
    <property type="match status" value="1"/>
</dbReference>
<gene>
    <name evidence="3" type="ORF">SAMN02745227_00513</name>
</gene>
<dbReference type="GO" id="GO:0009055">
    <property type="term" value="F:electron transfer activity"/>
    <property type="evidence" value="ECO:0007669"/>
    <property type="project" value="InterPro"/>
</dbReference>
<dbReference type="SMART" id="SM00849">
    <property type="entry name" value="Lactamase_B"/>
    <property type="match status" value="1"/>
</dbReference>
<dbReference type="OrthoDB" id="9807946at2"/>
<evidence type="ECO:0000313" key="3">
    <source>
        <dbReference type="EMBL" id="SHJ70686.1"/>
    </source>
</evidence>
<reference evidence="4" key="1">
    <citation type="submission" date="2016-11" db="EMBL/GenBank/DDBJ databases">
        <authorList>
            <person name="Varghese N."/>
            <person name="Submissions S."/>
        </authorList>
    </citation>
    <scope>NUCLEOTIDE SEQUENCE [LARGE SCALE GENOMIC DNA]</scope>
    <source>
        <strain evidence="4">DSM 14826</strain>
    </source>
</reference>
<dbReference type="Pfam" id="PF00258">
    <property type="entry name" value="Flavodoxin_1"/>
    <property type="match status" value="1"/>
</dbReference>
<comment type="similarity">
    <text evidence="1">In the N-terminal section; belongs to the zinc metallo-hydrolase group 3 family.</text>
</comment>
<dbReference type="PIRSF" id="PIRSF005243">
    <property type="entry name" value="ROO"/>
    <property type="match status" value="1"/>
</dbReference>
<keyword evidence="4" id="KW-1185">Reference proteome</keyword>
<organism evidence="3 4">
    <name type="scientific">Anaerobranca californiensis DSM 14826</name>
    <dbReference type="NCBI Taxonomy" id="1120989"/>
    <lineage>
        <taxon>Bacteria</taxon>
        <taxon>Bacillati</taxon>
        <taxon>Bacillota</taxon>
        <taxon>Clostridia</taxon>
        <taxon>Eubacteriales</taxon>
        <taxon>Proteinivoracaceae</taxon>
        <taxon>Anaerobranca</taxon>
    </lineage>
</organism>
<dbReference type="InterPro" id="IPR036866">
    <property type="entry name" value="RibonucZ/Hydroxyglut_hydro"/>
</dbReference>
<name>A0A1M6LHM8_9FIRM</name>
<dbReference type="InterPro" id="IPR029039">
    <property type="entry name" value="Flavoprotein-like_sf"/>
</dbReference>
<dbReference type="InterPro" id="IPR045761">
    <property type="entry name" value="ODP_dom"/>
</dbReference>
<dbReference type="GO" id="GO:0016651">
    <property type="term" value="F:oxidoreductase activity, acting on NAD(P)H"/>
    <property type="evidence" value="ECO:0007669"/>
    <property type="project" value="UniProtKB-ARBA"/>
</dbReference>
<dbReference type="RefSeq" id="WP_072906026.1">
    <property type="nucleotide sequence ID" value="NZ_FRAI01000005.1"/>
</dbReference>
<protein>
    <submittedName>
        <fullName evidence="3">Flavorubredoxin</fullName>
    </submittedName>
</protein>
<dbReference type="InterPro" id="IPR001226">
    <property type="entry name" value="Flavodoxin_CS"/>
</dbReference>
<sequence>MYNAMEIKKNIYWVGINDKRLELFENLWPLEHGVSYNSYLICDEKIALIDTVAEGNYEYYLKKIQSIIKDRKIDYLIINHMEPDHSGVIPTLIKNYPEIKIIGNVKTLDIFKNFYGGEDYFHLVKEGDQLSLGEYSLKFYPIPMVHWPESMVSYEETTKTLFSNDAFGSFGSLDGGIFDDQLDLVFFEEEMRRYYSNIVGKYSVPVQNALKKLASLEINCICPSHGPIWRSNPQRVISLYDKWSSCESDPGVVIVYGSMYGNTGKMAEAIGQSLAENGIEDIKIYDASKTHLSYILRDIWKYRGLIIGSCAYNNGMFPPVENLTTKLLQLGVKDRLLALFGSYSWNGGGVSNLEKFAEKINMELVGESIEVKSSPKKEDLEKLRELGKLMAEKLKS</sequence>
<evidence type="ECO:0000256" key="1">
    <source>
        <dbReference type="ARBA" id="ARBA00007121"/>
    </source>
</evidence>
<dbReference type="PROSITE" id="PS50902">
    <property type="entry name" value="FLAVODOXIN_LIKE"/>
    <property type="match status" value="1"/>
</dbReference>
<evidence type="ECO:0000313" key="4">
    <source>
        <dbReference type="Proteomes" id="UP000243547"/>
    </source>
</evidence>
<dbReference type="CDD" id="cd07709">
    <property type="entry name" value="flavodiiron_proteins_MBL-fold"/>
    <property type="match status" value="1"/>
</dbReference>